<dbReference type="GO" id="GO:0005829">
    <property type="term" value="C:cytosol"/>
    <property type="evidence" value="ECO:0007669"/>
    <property type="project" value="TreeGrafter"/>
</dbReference>
<comment type="cofactor">
    <cofactor evidence="2">
        <name>Zn(2+)</name>
        <dbReference type="ChEBI" id="CHEBI:29105"/>
    </cofactor>
</comment>
<dbReference type="InterPro" id="IPR015797">
    <property type="entry name" value="NUDIX_hydrolase-like_dom_sf"/>
</dbReference>
<evidence type="ECO:0000256" key="5">
    <source>
        <dbReference type="ARBA" id="ARBA00022723"/>
    </source>
</evidence>
<dbReference type="InterPro" id="IPR050241">
    <property type="entry name" value="NAD-cap_RNA_hydrolase_NudC"/>
</dbReference>
<dbReference type="GO" id="GO:0046872">
    <property type="term" value="F:metal ion binding"/>
    <property type="evidence" value="ECO:0007669"/>
    <property type="project" value="UniProtKB-KW"/>
</dbReference>
<dbReference type="Gene3D" id="3.90.79.20">
    <property type="match status" value="1"/>
</dbReference>
<dbReference type="GO" id="GO:0035529">
    <property type="term" value="F:NADH pyrophosphatase activity"/>
    <property type="evidence" value="ECO:0007669"/>
    <property type="project" value="TreeGrafter"/>
</dbReference>
<evidence type="ECO:0000256" key="9">
    <source>
        <dbReference type="ARBA" id="ARBA00023679"/>
    </source>
</evidence>
<evidence type="ECO:0000256" key="3">
    <source>
        <dbReference type="ARBA" id="ARBA00009595"/>
    </source>
</evidence>
<keyword evidence="5" id="KW-0479">Metal-binding</keyword>
<evidence type="ECO:0000256" key="4">
    <source>
        <dbReference type="ARBA" id="ARBA00012381"/>
    </source>
</evidence>
<evidence type="ECO:0000256" key="2">
    <source>
        <dbReference type="ARBA" id="ARBA00001947"/>
    </source>
</evidence>
<evidence type="ECO:0000256" key="8">
    <source>
        <dbReference type="ARBA" id="ARBA00023027"/>
    </source>
</evidence>
<dbReference type="SUPFAM" id="SSF55811">
    <property type="entry name" value="Nudix"/>
    <property type="match status" value="1"/>
</dbReference>
<dbReference type="PANTHER" id="PTHR42904:SF6">
    <property type="entry name" value="NAD-CAPPED RNA HYDROLASE NUDT12"/>
    <property type="match status" value="1"/>
</dbReference>
<keyword evidence="7" id="KW-0460">Magnesium</keyword>
<evidence type="ECO:0000313" key="12">
    <source>
        <dbReference type="Proteomes" id="UP000033187"/>
    </source>
</evidence>
<evidence type="ECO:0000256" key="7">
    <source>
        <dbReference type="ARBA" id="ARBA00022842"/>
    </source>
</evidence>
<evidence type="ECO:0000259" key="10">
    <source>
        <dbReference type="PROSITE" id="PS51462"/>
    </source>
</evidence>
<dbReference type="GO" id="GO:0006742">
    <property type="term" value="P:NADP+ catabolic process"/>
    <property type="evidence" value="ECO:0007669"/>
    <property type="project" value="TreeGrafter"/>
</dbReference>
<dbReference type="CDD" id="cd03429">
    <property type="entry name" value="NUDIX_NADH_pyrophosphatase_Nudt13"/>
    <property type="match status" value="1"/>
</dbReference>
<keyword evidence="12" id="KW-1185">Reference proteome</keyword>
<reference evidence="12" key="1">
    <citation type="submission" date="2015-02" db="EMBL/GenBank/DDBJ databases">
        <authorList>
            <person name="Chooi Y.-H."/>
        </authorList>
    </citation>
    <scope>NUCLEOTIDE SEQUENCE [LARGE SCALE GENOMIC DNA]</scope>
    <source>
        <strain evidence="12">strain Y</strain>
    </source>
</reference>
<comment type="catalytic activity">
    <reaction evidence="9">
        <text>a 5'-end NAD(+)-phospho-ribonucleoside in mRNA + H2O = a 5'-end phospho-adenosine-phospho-ribonucleoside in mRNA + beta-nicotinamide D-ribonucleotide + 2 H(+)</text>
        <dbReference type="Rhea" id="RHEA:60876"/>
        <dbReference type="Rhea" id="RHEA-COMP:15698"/>
        <dbReference type="Rhea" id="RHEA-COMP:15719"/>
        <dbReference type="ChEBI" id="CHEBI:14649"/>
        <dbReference type="ChEBI" id="CHEBI:15377"/>
        <dbReference type="ChEBI" id="CHEBI:15378"/>
        <dbReference type="ChEBI" id="CHEBI:144029"/>
        <dbReference type="ChEBI" id="CHEBI:144051"/>
    </reaction>
    <physiologicalReaction direction="left-to-right" evidence="9">
        <dbReference type="Rhea" id="RHEA:60877"/>
    </physiologicalReaction>
</comment>
<dbReference type="GO" id="GO:0019677">
    <property type="term" value="P:NAD+ catabolic process"/>
    <property type="evidence" value="ECO:0007669"/>
    <property type="project" value="TreeGrafter"/>
</dbReference>
<proteinExistence type="inferred from homology"/>
<feature type="domain" description="Nudix hydrolase" evidence="10">
    <location>
        <begin position="173"/>
        <end position="297"/>
    </location>
</feature>
<evidence type="ECO:0000313" key="11">
    <source>
        <dbReference type="EMBL" id="CPR18961.1"/>
    </source>
</evidence>
<dbReference type="EMBL" id="LN829119">
    <property type="protein sequence ID" value="CPR18961.1"/>
    <property type="molecule type" value="Genomic_DNA"/>
</dbReference>
<dbReference type="PANTHER" id="PTHR42904">
    <property type="entry name" value="NUDIX HYDROLASE, NUDC SUBFAMILY"/>
    <property type="match status" value="1"/>
</dbReference>
<sequence length="312" mass="34275">MTPTLGPATGLDRASDRRSDREYIDGLLGADNVRFLVMANGKPVVVSDAERTKASIRWFSGKQIADMGLAVHEAIFMGTDPKSGAGHFAVATTEHYARNAPVAKELLTPIVDLRSLAAQGTMKPEELSLVSQAISLANWHDNNRCCGRCGGSMSNKDGGWKRRCWACKHEVFPRMDPVVIMAVNDGERIVLAHEERFPDKMFSTIAGYVEPGDDIEYAVRRETLEEVGLDVTDVELVSAQPWPFPHSLMLGCMARAPSIDLKVNTREVAEARWFTRSEAAQMLAGKHPDGLWLPGSQTMAHLLISRFVNATA</sequence>
<dbReference type="OrthoDB" id="9791656at2"/>
<evidence type="ECO:0000256" key="6">
    <source>
        <dbReference type="ARBA" id="ARBA00022801"/>
    </source>
</evidence>
<dbReference type="KEGG" id="fil:BN1229_v1_1940"/>
<gene>
    <name evidence="11" type="ORF">YBN1229_v1_1942</name>
</gene>
<keyword evidence="8" id="KW-0520">NAD</keyword>
<comment type="similarity">
    <text evidence="3">Belongs to the Nudix hydrolase family. NudC subfamily.</text>
</comment>
<protein>
    <recommendedName>
        <fullName evidence="4">NAD(+) diphosphatase</fullName>
        <ecNumber evidence="4">3.6.1.22</ecNumber>
    </recommendedName>
</protein>
<dbReference type="PROSITE" id="PS51462">
    <property type="entry name" value="NUDIX"/>
    <property type="match status" value="1"/>
</dbReference>
<name>A0A0D6JES4_9HYPH</name>
<dbReference type="InterPro" id="IPR049734">
    <property type="entry name" value="NudC-like_C"/>
</dbReference>
<organism evidence="11 12">
    <name type="scientific">Candidatus Filomicrobium marinum</name>
    <dbReference type="NCBI Taxonomy" id="1608628"/>
    <lineage>
        <taxon>Bacteria</taxon>
        <taxon>Pseudomonadati</taxon>
        <taxon>Pseudomonadota</taxon>
        <taxon>Alphaproteobacteria</taxon>
        <taxon>Hyphomicrobiales</taxon>
        <taxon>Hyphomicrobiaceae</taxon>
        <taxon>Filomicrobium</taxon>
    </lineage>
</organism>
<dbReference type="GO" id="GO:0110153">
    <property type="term" value="F:RNA NAD-cap (NMN-forming) hydrolase activity"/>
    <property type="evidence" value="ECO:0007669"/>
    <property type="project" value="RHEA"/>
</dbReference>
<dbReference type="Gene3D" id="3.90.79.10">
    <property type="entry name" value="Nucleoside Triphosphate Pyrophosphohydrolase"/>
    <property type="match status" value="1"/>
</dbReference>
<dbReference type="AlphaFoldDB" id="A0A0D6JES4"/>
<dbReference type="EC" id="3.6.1.22" evidence="4"/>
<accession>A0A0D6JES4</accession>
<comment type="cofactor">
    <cofactor evidence="1">
        <name>Mg(2+)</name>
        <dbReference type="ChEBI" id="CHEBI:18420"/>
    </cofactor>
</comment>
<dbReference type="Pfam" id="PF09297">
    <property type="entry name" value="Zn_ribbon_NUD"/>
    <property type="match status" value="1"/>
</dbReference>
<dbReference type="RefSeq" id="WP_046478041.1">
    <property type="nucleotide sequence ID" value="NZ_LN829118.1"/>
</dbReference>
<dbReference type="Proteomes" id="UP000033187">
    <property type="component" value="Chromosome 1"/>
</dbReference>
<dbReference type="InterPro" id="IPR015376">
    <property type="entry name" value="Znr_NADH_PPase"/>
</dbReference>
<dbReference type="InterPro" id="IPR015375">
    <property type="entry name" value="NADH_PPase-like_N"/>
</dbReference>
<dbReference type="KEGG" id="fiy:BN1229_v1_1942"/>
<keyword evidence="6 11" id="KW-0378">Hydrolase</keyword>
<dbReference type="InterPro" id="IPR000086">
    <property type="entry name" value="NUDIX_hydrolase_dom"/>
</dbReference>
<dbReference type="Pfam" id="PF00293">
    <property type="entry name" value="NUDIX"/>
    <property type="match status" value="1"/>
</dbReference>
<evidence type="ECO:0000256" key="1">
    <source>
        <dbReference type="ARBA" id="ARBA00001946"/>
    </source>
</evidence>
<dbReference type="NCBIfam" id="NF001299">
    <property type="entry name" value="PRK00241.1"/>
    <property type="match status" value="1"/>
</dbReference>
<dbReference type="Pfam" id="PF09296">
    <property type="entry name" value="NUDIX-like"/>
    <property type="match status" value="1"/>
</dbReference>